<evidence type="ECO:0000313" key="2">
    <source>
        <dbReference type="EMBL" id="SER79592.1"/>
    </source>
</evidence>
<dbReference type="CDD" id="cd04301">
    <property type="entry name" value="NAT_SF"/>
    <property type="match status" value="1"/>
</dbReference>
<proteinExistence type="predicted"/>
<dbReference type="STRING" id="587636.SAMN05216199_1245"/>
<evidence type="ECO:0000313" key="3">
    <source>
        <dbReference type="Proteomes" id="UP000199019"/>
    </source>
</evidence>
<sequence length="203" mass="22592">MTAKTPADVDRLTIRPLATDTWPAFADLVARHNGVFGGCWCTWFHTLSRDKDRTYEGNRDLKCRLVEEGRAHAAVVFDGDEAVAWAQFGPPDELPNIHHRQEYEAGLLSPPDFRVTCIFVDRRYRRRGVAALALQGALDLIAASGGGVVEGYPHDLSKQPEGKKMSSSFLYNGTRAMYEEAGFTHERPKGQKNCVMKRTVAPA</sequence>
<organism evidence="2 3">
    <name type="scientific">Pedococcus cremeus</name>
    <dbReference type="NCBI Taxonomy" id="587636"/>
    <lineage>
        <taxon>Bacteria</taxon>
        <taxon>Bacillati</taxon>
        <taxon>Actinomycetota</taxon>
        <taxon>Actinomycetes</taxon>
        <taxon>Micrococcales</taxon>
        <taxon>Intrasporangiaceae</taxon>
        <taxon>Pedococcus</taxon>
    </lineage>
</organism>
<protein>
    <recommendedName>
        <fullName evidence="1">N-acetyltransferase domain-containing protein</fullName>
    </recommendedName>
</protein>
<dbReference type="GO" id="GO:0016747">
    <property type="term" value="F:acyltransferase activity, transferring groups other than amino-acyl groups"/>
    <property type="evidence" value="ECO:0007669"/>
    <property type="project" value="InterPro"/>
</dbReference>
<name>A0A1H9S3I8_9MICO</name>
<dbReference type="Proteomes" id="UP000199019">
    <property type="component" value="Unassembled WGS sequence"/>
</dbReference>
<reference evidence="3" key="1">
    <citation type="submission" date="2016-10" db="EMBL/GenBank/DDBJ databases">
        <authorList>
            <person name="Varghese N."/>
            <person name="Submissions S."/>
        </authorList>
    </citation>
    <scope>NUCLEOTIDE SEQUENCE [LARGE SCALE GENOMIC DNA]</scope>
    <source>
        <strain evidence="3">CGMCC 1.6963</strain>
    </source>
</reference>
<evidence type="ECO:0000259" key="1">
    <source>
        <dbReference type="PROSITE" id="PS51186"/>
    </source>
</evidence>
<dbReference type="EMBL" id="FOHB01000001">
    <property type="protein sequence ID" value="SER79592.1"/>
    <property type="molecule type" value="Genomic_DNA"/>
</dbReference>
<keyword evidence="3" id="KW-1185">Reference proteome</keyword>
<gene>
    <name evidence="2" type="ORF">SAMN05216199_1245</name>
</gene>
<dbReference type="SUPFAM" id="SSF55729">
    <property type="entry name" value="Acyl-CoA N-acyltransferases (Nat)"/>
    <property type="match status" value="1"/>
</dbReference>
<dbReference type="RefSeq" id="WP_091756229.1">
    <property type="nucleotide sequence ID" value="NZ_FOHB01000001.1"/>
</dbReference>
<dbReference type="OrthoDB" id="3239945at2"/>
<feature type="domain" description="N-acetyltransferase" evidence="1">
    <location>
        <begin position="12"/>
        <end position="201"/>
    </location>
</feature>
<accession>A0A1H9S3I8</accession>
<dbReference type="InterPro" id="IPR000182">
    <property type="entry name" value="GNAT_dom"/>
</dbReference>
<dbReference type="Pfam" id="PF00583">
    <property type="entry name" value="Acetyltransf_1"/>
    <property type="match status" value="1"/>
</dbReference>
<dbReference type="PROSITE" id="PS51186">
    <property type="entry name" value="GNAT"/>
    <property type="match status" value="1"/>
</dbReference>
<dbReference type="Gene3D" id="3.40.630.30">
    <property type="match status" value="1"/>
</dbReference>
<dbReference type="InterPro" id="IPR016181">
    <property type="entry name" value="Acyl_CoA_acyltransferase"/>
</dbReference>
<dbReference type="AlphaFoldDB" id="A0A1H9S3I8"/>